<keyword evidence="6" id="KW-0695">RNA-directed DNA polymerase</keyword>
<dbReference type="InterPro" id="IPR012337">
    <property type="entry name" value="RNaseH-like_sf"/>
</dbReference>
<dbReference type="Pfam" id="PF18697">
    <property type="entry name" value="MLVIN_C"/>
    <property type="match status" value="1"/>
</dbReference>
<dbReference type="PANTHER" id="PTHR41694">
    <property type="entry name" value="ENDOGENOUS RETROVIRUS GROUP K MEMBER POL PROTEIN"/>
    <property type="match status" value="1"/>
</dbReference>
<dbReference type="InterPro" id="IPR036397">
    <property type="entry name" value="RNaseH_sf"/>
</dbReference>
<dbReference type="GO" id="GO:0004519">
    <property type="term" value="F:endonuclease activity"/>
    <property type="evidence" value="ECO:0007669"/>
    <property type="project" value="UniProtKB-KW"/>
</dbReference>
<dbReference type="InterPro" id="IPR040643">
    <property type="entry name" value="MLVIN_C"/>
</dbReference>
<dbReference type="Proteomes" id="UP001333110">
    <property type="component" value="Unassembled WGS sequence"/>
</dbReference>
<keyword evidence="4" id="KW-0255">Endonuclease</keyword>
<evidence type="ECO:0000256" key="4">
    <source>
        <dbReference type="ARBA" id="ARBA00022759"/>
    </source>
</evidence>
<evidence type="ECO:0000256" key="3">
    <source>
        <dbReference type="ARBA" id="ARBA00022722"/>
    </source>
</evidence>
<dbReference type="InterPro" id="IPR001584">
    <property type="entry name" value="Integrase_cat-core"/>
</dbReference>
<name>A0AAN7NBJ9_MYCAM</name>
<evidence type="ECO:0000313" key="8">
    <source>
        <dbReference type="EMBL" id="KAK4824938.1"/>
    </source>
</evidence>
<accession>A0AAN7NBJ9</accession>
<dbReference type="Gene3D" id="1.10.340.70">
    <property type="match status" value="1"/>
</dbReference>
<dbReference type="Pfam" id="PF00665">
    <property type="entry name" value="rve"/>
    <property type="match status" value="1"/>
</dbReference>
<dbReference type="PROSITE" id="PS50994">
    <property type="entry name" value="INTEGRASE"/>
    <property type="match status" value="1"/>
</dbReference>
<dbReference type="AlphaFoldDB" id="A0AAN7NBJ9"/>
<proteinExistence type="predicted"/>
<dbReference type="GO" id="GO:0015074">
    <property type="term" value="P:DNA integration"/>
    <property type="evidence" value="ECO:0007669"/>
    <property type="project" value="InterPro"/>
</dbReference>
<feature type="domain" description="Integrase catalytic" evidence="7">
    <location>
        <begin position="80"/>
        <end position="253"/>
    </location>
</feature>
<protein>
    <recommendedName>
        <fullName evidence="7">Integrase catalytic domain-containing protein</fullName>
    </recommendedName>
</protein>
<dbReference type="Gene3D" id="2.30.30.850">
    <property type="match status" value="1"/>
</dbReference>
<dbReference type="PANTHER" id="PTHR41694:SF5">
    <property type="entry name" value="RIBONUCLEASE H"/>
    <property type="match status" value="1"/>
</dbReference>
<evidence type="ECO:0000259" key="7">
    <source>
        <dbReference type="PROSITE" id="PS50994"/>
    </source>
</evidence>
<sequence>MHCRGHLKCNTDQEKGNRLADYEAKQAAERIQKILTLIPDNRSRNLELTEEMGGQVPSKGWAHLSDGRIIIPAKQVWGAVKEEHNKTHWGADSLYKFLNQKLIGRNLYTTVRQKRGYRYLLVLTDTYSGWPEAFPCRTNKAREVTKVLLNEIIPRFGVPTIKGTHFCAEVVQQVSKLLGINWQLHTPYRPQASRQIEKMNHMIKQQIDNICQEANLYWYQALPIALLWICGQKNLSPFEILYGRPYQAKYQGEDLNQLGSNLQNYVISLGKQLEKINKTVLGTRAKGLDHPIHPFSPGDWVYVKNFSGDPLEEKWNGPYQVLLTTFTAIKIKEQTAWIHYSQCAEARLRKAKNGNNPSQEQAMHHFYIRSCIRQCLFIPLRWSSRDPTASRRNHYSVPFFSEGQLKQKYRIAEVGRDLWSPALLCAQSRVNHSSLLRAMSSWDVNISKDGNSTTSLGNLFQCLITTMIRKKFLWTILTSNQPVVYLSTHSNNFNVETTRYLIRTDCDSWAQKPMKIFSARFEILWEMNRYGDTAPTAAHVATSTHWKRRVFRGGSKPKYVFFVNKLTIHHAPQCNLSNAKRSIWETKFPTLAGNSITQAMVARSMEQQIIVYFDKFALCGEHISITLLLLVKDNTMPTVQEIHSLGNSQSEAFANSGEVCMKDRLLSNYHHQPPNTVCQQVNNVKGWESQQASESKKNQEQCTTTCNGRFSRHWYNPNDSASVIWFTPSHSITEG</sequence>
<evidence type="ECO:0000256" key="6">
    <source>
        <dbReference type="ARBA" id="ARBA00022918"/>
    </source>
</evidence>
<keyword evidence="3" id="KW-0540">Nuclease</keyword>
<evidence type="ECO:0000256" key="2">
    <source>
        <dbReference type="ARBA" id="ARBA00022695"/>
    </source>
</evidence>
<gene>
    <name evidence="8" type="ORF">QYF61_021558</name>
</gene>
<dbReference type="Gene3D" id="3.30.420.10">
    <property type="entry name" value="Ribonuclease H-like superfamily/Ribonuclease H"/>
    <property type="match status" value="1"/>
</dbReference>
<keyword evidence="5" id="KW-0378">Hydrolase</keyword>
<dbReference type="GO" id="GO:0003964">
    <property type="term" value="F:RNA-directed DNA polymerase activity"/>
    <property type="evidence" value="ECO:0007669"/>
    <property type="project" value="UniProtKB-KW"/>
</dbReference>
<keyword evidence="9" id="KW-1185">Reference proteome</keyword>
<evidence type="ECO:0000256" key="5">
    <source>
        <dbReference type="ARBA" id="ARBA00022801"/>
    </source>
</evidence>
<comment type="caution">
    <text evidence="8">The sequence shown here is derived from an EMBL/GenBank/DDBJ whole genome shotgun (WGS) entry which is preliminary data.</text>
</comment>
<evidence type="ECO:0000313" key="9">
    <source>
        <dbReference type="Proteomes" id="UP001333110"/>
    </source>
</evidence>
<dbReference type="GO" id="GO:0016787">
    <property type="term" value="F:hydrolase activity"/>
    <property type="evidence" value="ECO:0007669"/>
    <property type="project" value="UniProtKB-KW"/>
</dbReference>
<dbReference type="GO" id="GO:0003676">
    <property type="term" value="F:nucleic acid binding"/>
    <property type="evidence" value="ECO:0007669"/>
    <property type="project" value="InterPro"/>
</dbReference>
<reference evidence="8 9" key="1">
    <citation type="journal article" date="2023" name="J. Hered.">
        <title>Chromosome-level genome of the wood stork (Mycteria americana) provides insight into avian chromosome evolution.</title>
        <authorList>
            <person name="Flamio R. Jr."/>
            <person name="Ramstad K.M."/>
        </authorList>
    </citation>
    <scope>NUCLEOTIDE SEQUENCE [LARGE SCALE GENOMIC DNA]</scope>
    <source>
        <strain evidence="8">JAX WOST 10</strain>
    </source>
</reference>
<dbReference type="EMBL" id="JAUNZN010000003">
    <property type="protein sequence ID" value="KAK4824938.1"/>
    <property type="molecule type" value="Genomic_DNA"/>
</dbReference>
<dbReference type="SUPFAM" id="SSF53098">
    <property type="entry name" value="Ribonuclease H-like"/>
    <property type="match status" value="1"/>
</dbReference>
<keyword evidence="1" id="KW-0808">Transferase</keyword>
<organism evidence="8 9">
    <name type="scientific">Mycteria americana</name>
    <name type="common">Wood stork</name>
    <dbReference type="NCBI Taxonomy" id="33587"/>
    <lineage>
        <taxon>Eukaryota</taxon>
        <taxon>Metazoa</taxon>
        <taxon>Chordata</taxon>
        <taxon>Craniata</taxon>
        <taxon>Vertebrata</taxon>
        <taxon>Euteleostomi</taxon>
        <taxon>Archelosauria</taxon>
        <taxon>Archosauria</taxon>
        <taxon>Dinosauria</taxon>
        <taxon>Saurischia</taxon>
        <taxon>Theropoda</taxon>
        <taxon>Coelurosauria</taxon>
        <taxon>Aves</taxon>
        <taxon>Neognathae</taxon>
        <taxon>Neoaves</taxon>
        <taxon>Aequornithes</taxon>
        <taxon>Ciconiiformes</taxon>
        <taxon>Ciconiidae</taxon>
        <taxon>Mycteria</taxon>
    </lineage>
</organism>
<evidence type="ECO:0000256" key="1">
    <source>
        <dbReference type="ARBA" id="ARBA00022679"/>
    </source>
</evidence>
<keyword evidence="2" id="KW-0548">Nucleotidyltransferase</keyword>